<dbReference type="AlphaFoldDB" id="A0A4Y2DS59"/>
<dbReference type="Proteomes" id="UP000499080">
    <property type="component" value="Unassembled WGS sequence"/>
</dbReference>
<organism evidence="2 3">
    <name type="scientific">Araneus ventricosus</name>
    <name type="common">Orbweaver spider</name>
    <name type="synonym">Epeira ventricosa</name>
    <dbReference type="NCBI Taxonomy" id="182803"/>
    <lineage>
        <taxon>Eukaryota</taxon>
        <taxon>Metazoa</taxon>
        <taxon>Ecdysozoa</taxon>
        <taxon>Arthropoda</taxon>
        <taxon>Chelicerata</taxon>
        <taxon>Arachnida</taxon>
        <taxon>Araneae</taxon>
        <taxon>Araneomorphae</taxon>
        <taxon>Entelegynae</taxon>
        <taxon>Araneoidea</taxon>
        <taxon>Araneidae</taxon>
        <taxon>Araneus</taxon>
    </lineage>
</organism>
<evidence type="ECO:0000256" key="1">
    <source>
        <dbReference type="SAM" id="MobiDB-lite"/>
    </source>
</evidence>
<gene>
    <name evidence="2" type="ORF">AVEN_45172_1</name>
</gene>
<protein>
    <submittedName>
        <fullName evidence="2">Uncharacterized protein</fullName>
    </submittedName>
</protein>
<proteinExistence type="predicted"/>
<feature type="region of interest" description="Disordered" evidence="1">
    <location>
        <begin position="1"/>
        <end position="45"/>
    </location>
</feature>
<evidence type="ECO:0000313" key="2">
    <source>
        <dbReference type="EMBL" id="GBM18856.1"/>
    </source>
</evidence>
<feature type="non-terminal residue" evidence="2">
    <location>
        <position position="1"/>
    </location>
</feature>
<comment type="caution">
    <text evidence="2">The sequence shown here is derived from an EMBL/GenBank/DDBJ whole genome shotgun (WGS) entry which is preliminary data.</text>
</comment>
<reference evidence="2 3" key="1">
    <citation type="journal article" date="2019" name="Sci. Rep.">
        <title>Orb-weaving spider Araneus ventricosus genome elucidates the spidroin gene catalogue.</title>
        <authorList>
            <person name="Kono N."/>
            <person name="Nakamura H."/>
            <person name="Ohtoshi R."/>
            <person name="Moran D.A.P."/>
            <person name="Shinohara A."/>
            <person name="Yoshida Y."/>
            <person name="Fujiwara M."/>
            <person name="Mori M."/>
            <person name="Tomita M."/>
            <person name="Arakawa K."/>
        </authorList>
    </citation>
    <scope>NUCLEOTIDE SEQUENCE [LARGE SCALE GENOMIC DNA]</scope>
</reference>
<feature type="compositionally biased region" description="Basic and acidic residues" evidence="1">
    <location>
        <begin position="28"/>
        <end position="45"/>
    </location>
</feature>
<dbReference type="EMBL" id="BGPR01243764">
    <property type="protein sequence ID" value="GBM18856.1"/>
    <property type="molecule type" value="Genomic_DNA"/>
</dbReference>
<accession>A0A4Y2DS59</accession>
<sequence>RSWSPAKELLAGPPEHSPGLPSPTAMLENERMTRPPKSRRETQKQ</sequence>
<keyword evidence="3" id="KW-1185">Reference proteome</keyword>
<evidence type="ECO:0000313" key="3">
    <source>
        <dbReference type="Proteomes" id="UP000499080"/>
    </source>
</evidence>
<name>A0A4Y2DS59_ARAVE</name>